<gene>
    <name evidence="2" type="ORF">QK289_14575</name>
</gene>
<proteinExistence type="predicted"/>
<dbReference type="PANTHER" id="PTHR30619">
    <property type="entry name" value="DNA INTERNALIZATION/COMPETENCE PROTEIN COMEC/REC2"/>
    <property type="match status" value="1"/>
</dbReference>
<dbReference type="EMBL" id="JASBQV010000033">
    <property type="protein sequence ID" value="MDI3236235.1"/>
    <property type="molecule type" value="Genomic_DNA"/>
</dbReference>
<dbReference type="InterPro" id="IPR035681">
    <property type="entry name" value="ComA-like_MBL"/>
</dbReference>
<dbReference type="Pfam" id="PF00753">
    <property type="entry name" value="Lactamase_B"/>
    <property type="match status" value="1"/>
</dbReference>
<dbReference type="InterPro" id="IPR001279">
    <property type="entry name" value="Metallo-B-lactamas"/>
</dbReference>
<dbReference type="Gene3D" id="3.60.15.10">
    <property type="entry name" value="Ribonuclease Z/Hydroxyacylglutathione hydrolase-like"/>
    <property type="match status" value="1"/>
</dbReference>
<protein>
    <submittedName>
        <fullName evidence="2">ComEC/Rec2 family competence protein</fullName>
    </submittedName>
</protein>
<dbReference type="CDD" id="cd07731">
    <property type="entry name" value="ComA-like_MBL-fold"/>
    <property type="match status" value="1"/>
</dbReference>
<name>A0ABT6R5K2_9BACL</name>
<dbReference type="PANTHER" id="PTHR30619:SF7">
    <property type="entry name" value="BETA-LACTAMASE DOMAIN PROTEIN"/>
    <property type="match status" value="1"/>
</dbReference>
<dbReference type="Proteomes" id="UP001243286">
    <property type="component" value="Unassembled WGS sequence"/>
</dbReference>
<sequence>MKWGATLLLVLGLIVVFYMTRDEEQRNQTAPTSEVIVYGFDVGQGDSTFIQTKTETILIDGGNNGKGDDVVRYLKTLGVTRLTALIATHPDADHIGGLDTVLDAFEVEQVYAPRINHTTETYRDFLLAVKREGVTIKTAKAGVTIPSQSVDLAILAPLQDGTSDLNSWSAVVRMSHVDNTFLFMGDAPVRTEQDLLASGIDVKADILKIGHHGADTSSSIPFLQAVHPKRALISVGEGNAYRHPRPTVMNALAAESITVDRTDRMGTVQYTSNGMQIDVKSRPDLRPE</sequence>
<dbReference type="RefSeq" id="WP_282357236.1">
    <property type="nucleotide sequence ID" value="NZ_JASBQV010000033.1"/>
</dbReference>
<dbReference type="InterPro" id="IPR036866">
    <property type="entry name" value="RibonucZ/Hydroxyglut_hydro"/>
</dbReference>
<keyword evidence="3" id="KW-1185">Reference proteome</keyword>
<evidence type="ECO:0000313" key="2">
    <source>
        <dbReference type="EMBL" id="MDI3236235.1"/>
    </source>
</evidence>
<accession>A0ABT6R5K2</accession>
<organism evidence="2 3">
    <name type="scientific">Exiguobacterium antarcticum</name>
    <dbReference type="NCBI Taxonomy" id="132920"/>
    <lineage>
        <taxon>Bacteria</taxon>
        <taxon>Bacillati</taxon>
        <taxon>Bacillota</taxon>
        <taxon>Bacilli</taxon>
        <taxon>Bacillales</taxon>
        <taxon>Bacillales Family XII. Incertae Sedis</taxon>
        <taxon>Exiguobacterium</taxon>
    </lineage>
</organism>
<dbReference type="InterPro" id="IPR052159">
    <property type="entry name" value="Competence_DNA_uptake"/>
</dbReference>
<evidence type="ECO:0000259" key="1">
    <source>
        <dbReference type="SMART" id="SM00849"/>
    </source>
</evidence>
<evidence type="ECO:0000313" key="3">
    <source>
        <dbReference type="Proteomes" id="UP001243286"/>
    </source>
</evidence>
<dbReference type="SUPFAM" id="SSF56281">
    <property type="entry name" value="Metallo-hydrolase/oxidoreductase"/>
    <property type="match status" value="1"/>
</dbReference>
<comment type="caution">
    <text evidence="2">The sequence shown here is derived from an EMBL/GenBank/DDBJ whole genome shotgun (WGS) entry which is preliminary data.</text>
</comment>
<reference evidence="2 3" key="1">
    <citation type="submission" date="2023-04" db="EMBL/GenBank/DDBJ databases">
        <title>Antarctic isolates genomes.</title>
        <authorList>
            <person name="Dimov S.G."/>
        </authorList>
    </citation>
    <scope>NUCLEOTIDE SEQUENCE [LARGE SCALE GENOMIC DNA]</scope>
    <source>
        <strain evidence="2 3">AL19</strain>
    </source>
</reference>
<feature type="domain" description="Metallo-beta-lactamase" evidence="1">
    <location>
        <begin position="44"/>
        <end position="237"/>
    </location>
</feature>
<dbReference type="SMART" id="SM00849">
    <property type="entry name" value="Lactamase_B"/>
    <property type="match status" value="1"/>
</dbReference>